<dbReference type="SMART" id="SM00530">
    <property type="entry name" value="HTH_XRE"/>
    <property type="match status" value="1"/>
</dbReference>
<dbReference type="InterPro" id="IPR025194">
    <property type="entry name" value="RodZ-like_C"/>
</dbReference>
<dbReference type="AlphaFoldDB" id="A0A1I5AP03"/>
<dbReference type="OrthoDB" id="9790252at2"/>
<keyword evidence="5" id="KW-1185">Reference proteome</keyword>
<keyword evidence="2" id="KW-0812">Transmembrane</keyword>
<gene>
    <name evidence="4" type="ORF">SAMN05421579_11344</name>
</gene>
<dbReference type="PANTHER" id="PTHR34475">
    <property type="match status" value="1"/>
</dbReference>
<feature type="compositionally biased region" description="Polar residues" evidence="1">
    <location>
        <begin position="141"/>
        <end position="167"/>
    </location>
</feature>
<evidence type="ECO:0000256" key="2">
    <source>
        <dbReference type="SAM" id="Phobius"/>
    </source>
</evidence>
<dbReference type="Proteomes" id="UP000199011">
    <property type="component" value="Unassembled WGS sequence"/>
</dbReference>
<dbReference type="PROSITE" id="PS50943">
    <property type="entry name" value="HTH_CROC1"/>
    <property type="match status" value="1"/>
</dbReference>
<dbReference type="InterPro" id="IPR050400">
    <property type="entry name" value="Bact_Cytoskel_RodZ"/>
</dbReference>
<organism evidence="4 5">
    <name type="scientific">Xenorhabdus japonica</name>
    <dbReference type="NCBI Taxonomy" id="53341"/>
    <lineage>
        <taxon>Bacteria</taxon>
        <taxon>Pseudomonadati</taxon>
        <taxon>Pseudomonadota</taxon>
        <taxon>Gammaproteobacteria</taxon>
        <taxon>Enterobacterales</taxon>
        <taxon>Morganellaceae</taxon>
        <taxon>Xenorhabdus</taxon>
    </lineage>
</organism>
<feature type="compositionally biased region" description="Polar residues" evidence="1">
    <location>
        <begin position="231"/>
        <end position="249"/>
    </location>
</feature>
<feature type="region of interest" description="Disordered" evidence="1">
    <location>
        <begin position="141"/>
        <end position="249"/>
    </location>
</feature>
<protein>
    <submittedName>
        <fullName evidence="4">Cytoskeleton protein RodZ</fullName>
    </submittedName>
</protein>
<evidence type="ECO:0000259" key="3">
    <source>
        <dbReference type="PROSITE" id="PS50943"/>
    </source>
</evidence>
<name>A0A1I5AP03_9GAMM</name>
<keyword evidence="2" id="KW-1133">Transmembrane helix</keyword>
<accession>A0A1I5AP03</accession>
<dbReference type="PANTHER" id="PTHR34475:SF1">
    <property type="entry name" value="CYTOSKELETON PROTEIN RODZ"/>
    <property type="match status" value="1"/>
</dbReference>
<reference evidence="5" key="1">
    <citation type="submission" date="2016-10" db="EMBL/GenBank/DDBJ databases">
        <authorList>
            <person name="Varghese N."/>
            <person name="Submissions S."/>
        </authorList>
    </citation>
    <scope>NUCLEOTIDE SEQUENCE [LARGE SCALE GENOMIC DNA]</scope>
    <source>
        <strain evidence="5">DSM 16522</strain>
    </source>
</reference>
<feature type="compositionally biased region" description="Low complexity" evidence="1">
    <location>
        <begin position="207"/>
        <end position="218"/>
    </location>
</feature>
<dbReference type="GO" id="GO:0003677">
    <property type="term" value="F:DNA binding"/>
    <property type="evidence" value="ECO:0007669"/>
    <property type="project" value="InterPro"/>
</dbReference>
<dbReference type="CDD" id="cd00093">
    <property type="entry name" value="HTH_XRE"/>
    <property type="match status" value="1"/>
</dbReference>
<feature type="domain" description="HTH cro/C1-type" evidence="3">
    <location>
        <begin position="18"/>
        <end position="53"/>
    </location>
</feature>
<evidence type="ECO:0000256" key="1">
    <source>
        <dbReference type="SAM" id="MobiDB-lite"/>
    </source>
</evidence>
<dbReference type="InterPro" id="IPR001387">
    <property type="entry name" value="Cro/C1-type_HTH"/>
</dbReference>
<dbReference type="InterPro" id="IPR010982">
    <property type="entry name" value="Lambda_DNA-bd_dom_sf"/>
</dbReference>
<keyword evidence="2" id="KW-0472">Membrane</keyword>
<dbReference type="SUPFAM" id="SSF47413">
    <property type="entry name" value="lambda repressor-like DNA-binding domains"/>
    <property type="match status" value="1"/>
</dbReference>
<sequence>MKTETYPEEANLTTGQILRQAREKHELSQQTVADRLCLKLSTVRDIEEDNIPSNISPTFLRGYIRTYAKLVQVPESEILSILDKQMPSKAIKTSPMQSFSAGKKRKKRDGWLMKITWVVIILLLGMTVLWWWQDYKAQQTAQSPMSEQSGTKSTQVTDSEKGSSTAPGTEGDDASAPAKDSQSGVASQHNASQDNASQGKTSPAEANGTVVNGNVSSNIPVSSKPKAESLPVNQSATNQLAQPATNATSENMVSATNAEEKNSVVSPSSVDVNNISAVGNNELVVNFKGECWLQVIDAKGKVLFSGIKKKGNSLKFSGKSLYSLTIGAPAEVEVLFQGKPVDLSSFVKKHATAKLQLK</sequence>
<dbReference type="RefSeq" id="WP_092519074.1">
    <property type="nucleotide sequence ID" value="NZ_CAWRAH010000032.1"/>
</dbReference>
<evidence type="ECO:0000313" key="5">
    <source>
        <dbReference type="Proteomes" id="UP000199011"/>
    </source>
</evidence>
<feature type="transmembrane region" description="Helical" evidence="2">
    <location>
        <begin position="111"/>
        <end position="132"/>
    </location>
</feature>
<dbReference type="Gene3D" id="1.10.260.40">
    <property type="entry name" value="lambda repressor-like DNA-binding domains"/>
    <property type="match status" value="1"/>
</dbReference>
<dbReference type="EMBL" id="FOVO01000013">
    <property type="protein sequence ID" value="SFN64157.1"/>
    <property type="molecule type" value="Genomic_DNA"/>
</dbReference>
<feature type="compositionally biased region" description="Polar residues" evidence="1">
    <location>
        <begin position="180"/>
        <end position="201"/>
    </location>
</feature>
<proteinExistence type="predicted"/>
<dbReference type="STRING" id="53341.SAMN05421579_11344"/>
<evidence type="ECO:0000313" key="4">
    <source>
        <dbReference type="EMBL" id="SFN64157.1"/>
    </source>
</evidence>
<dbReference type="Pfam" id="PF13464">
    <property type="entry name" value="RodZ_C"/>
    <property type="match status" value="1"/>
</dbReference>
<dbReference type="Pfam" id="PF13413">
    <property type="entry name" value="HTH_25"/>
    <property type="match status" value="1"/>
</dbReference>
<dbReference type="NCBIfam" id="NF008109">
    <property type="entry name" value="PRK10856.1"/>
    <property type="match status" value="1"/>
</dbReference>